<sequence length="325" mass="35959">MLKKVFSLSECLNSGELADVEIVVDCSHFPGTKATFKAHKMILAVQNEVFKVMFYGDFAKEDRVVITDLHPQGIRGLLRYFYTGRLEVANGHQAACTRTAAAKYLVPKLEEKCLSYVKGHMKLDDVCPILDYVLIMGEENLLDHASALISRDTLGVIGSSAFPHSTELTVKFVLRHAANAPEISVVKAVYTWACSTRTRGVPGLTTNDKELDIRPLMLPLFPELRFLALTSTEFVEGPLAWKIFTADEALAILSNIVKAGSMVMPKGFCQIRQARAPTPKTSMRTPVRGQVSGSRGASSLNVHHVPHEVHEVESLIRPARLYVLR</sequence>
<evidence type="ECO:0000256" key="1">
    <source>
        <dbReference type="SAM" id="MobiDB-lite"/>
    </source>
</evidence>
<keyword evidence="4" id="KW-1185">Reference proteome</keyword>
<dbReference type="PANTHER" id="PTHR45774:SF4">
    <property type="entry name" value="AXUNDEAD, ISOFORM F"/>
    <property type="match status" value="1"/>
</dbReference>
<dbReference type="PROSITE" id="PS50097">
    <property type="entry name" value="BTB"/>
    <property type="match status" value="1"/>
</dbReference>
<proteinExistence type="predicted"/>
<evidence type="ECO:0000313" key="3">
    <source>
        <dbReference type="EMBL" id="KAH8037766.1"/>
    </source>
</evidence>
<dbReference type="GO" id="GO:0022008">
    <property type="term" value="P:neurogenesis"/>
    <property type="evidence" value="ECO:0007669"/>
    <property type="project" value="TreeGrafter"/>
</dbReference>
<dbReference type="Proteomes" id="UP000821866">
    <property type="component" value="Chromosome 10"/>
</dbReference>
<name>A0A9J6ETW6_RHIMP</name>
<organism evidence="3 4">
    <name type="scientific">Rhipicephalus microplus</name>
    <name type="common">Cattle tick</name>
    <name type="synonym">Boophilus microplus</name>
    <dbReference type="NCBI Taxonomy" id="6941"/>
    <lineage>
        <taxon>Eukaryota</taxon>
        <taxon>Metazoa</taxon>
        <taxon>Ecdysozoa</taxon>
        <taxon>Arthropoda</taxon>
        <taxon>Chelicerata</taxon>
        <taxon>Arachnida</taxon>
        <taxon>Acari</taxon>
        <taxon>Parasitiformes</taxon>
        <taxon>Ixodida</taxon>
        <taxon>Ixodoidea</taxon>
        <taxon>Ixodidae</taxon>
        <taxon>Rhipicephalinae</taxon>
        <taxon>Rhipicephalus</taxon>
        <taxon>Boophilus</taxon>
    </lineage>
</organism>
<evidence type="ECO:0000259" key="2">
    <source>
        <dbReference type="PROSITE" id="PS50097"/>
    </source>
</evidence>
<dbReference type="EMBL" id="JABSTU010000002">
    <property type="protein sequence ID" value="KAH8037766.1"/>
    <property type="molecule type" value="Genomic_DNA"/>
</dbReference>
<dbReference type="AlphaFoldDB" id="A0A9J6ETW6"/>
<dbReference type="InterPro" id="IPR011333">
    <property type="entry name" value="SKP1/BTB/POZ_sf"/>
</dbReference>
<dbReference type="SMART" id="SM00225">
    <property type="entry name" value="BTB"/>
    <property type="match status" value="1"/>
</dbReference>
<reference evidence="3" key="2">
    <citation type="submission" date="2021-09" db="EMBL/GenBank/DDBJ databases">
        <authorList>
            <person name="Jia N."/>
            <person name="Wang J."/>
            <person name="Shi W."/>
            <person name="Du L."/>
            <person name="Sun Y."/>
            <person name="Zhan W."/>
            <person name="Jiang J."/>
            <person name="Wang Q."/>
            <person name="Zhang B."/>
            <person name="Ji P."/>
            <person name="Sakyi L.B."/>
            <person name="Cui X."/>
            <person name="Yuan T."/>
            <person name="Jiang B."/>
            <person name="Yang W."/>
            <person name="Lam T.T.-Y."/>
            <person name="Chang Q."/>
            <person name="Ding S."/>
            <person name="Wang X."/>
            <person name="Zhu J."/>
            <person name="Ruan X."/>
            <person name="Zhao L."/>
            <person name="Wei J."/>
            <person name="Que T."/>
            <person name="Du C."/>
            <person name="Cheng J."/>
            <person name="Dai P."/>
            <person name="Han X."/>
            <person name="Huang E."/>
            <person name="Gao Y."/>
            <person name="Liu J."/>
            <person name="Shao H."/>
            <person name="Ye R."/>
            <person name="Li L."/>
            <person name="Wei W."/>
            <person name="Wang X."/>
            <person name="Wang C."/>
            <person name="Huo Q."/>
            <person name="Li W."/>
            <person name="Guo W."/>
            <person name="Chen H."/>
            <person name="Chen S."/>
            <person name="Zhou L."/>
            <person name="Zhou L."/>
            <person name="Ni X."/>
            <person name="Tian J."/>
            <person name="Zhou Y."/>
            <person name="Sheng Y."/>
            <person name="Liu T."/>
            <person name="Pan Y."/>
            <person name="Xia L."/>
            <person name="Li J."/>
            <person name="Zhao F."/>
            <person name="Cao W."/>
        </authorList>
    </citation>
    <scope>NUCLEOTIDE SEQUENCE</scope>
    <source>
        <strain evidence="3">Rmic-2018</strain>
        <tissue evidence="3">Larvae</tissue>
    </source>
</reference>
<dbReference type="PANTHER" id="PTHR45774">
    <property type="entry name" value="BTB/POZ DOMAIN-CONTAINING"/>
    <property type="match status" value="1"/>
</dbReference>
<evidence type="ECO:0000313" key="4">
    <source>
        <dbReference type="Proteomes" id="UP000821866"/>
    </source>
</evidence>
<dbReference type="Pfam" id="PF00651">
    <property type="entry name" value="BTB"/>
    <property type="match status" value="1"/>
</dbReference>
<dbReference type="VEuPathDB" id="VectorBase:LOC119179865"/>
<feature type="region of interest" description="Disordered" evidence="1">
    <location>
        <begin position="279"/>
        <end position="298"/>
    </location>
</feature>
<dbReference type="SUPFAM" id="SSF54695">
    <property type="entry name" value="POZ domain"/>
    <property type="match status" value="1"/>
</dbReference>
<comment type="caution">
    <text evidence="3">The sequence shown here is derived from an EMBL/GenBank/DDBJ whole genome shotgun (WGS) entry which is preliminary data.</text>
</comment>
<dbReference type="GO" id="GO:0005829">
    <property type="term" value="C:cytosol"/>
    <property type="evidence" value="ECO:0007669"/>
    <property type="project" value="TreeGrafter"/>
</dbReference>
<dbReference type="Gene3D" id="3.30.710.10">
    <property type="entry name" value="Potassium Channel Kv1.1, Chain A"/>
    <property type="match status" value="1"/>
</dbReference>
<protein>
    <recommendedName>
        <fullName evidence="2">BTB domain-containing protein</fullName>
    </recommendedName>
</protein>
<dbReference type="InterPro" id="IPR000210">
    <property type="entry name" value="BTB/POZ_dom"/>
</dbReference>
<feature type="domain" description="BTB" evidence="2">
    <location>
        <begin position="18"/>
        <end position="90"/>
    </location>
</feature>
<gene>
    <name evidence="3" type="ORF">HPB51_017266</name>
</gene>
<accession>A0A9J6ETW6</accession>
<reference evidence="3" key="1">
    <citation type="journal article" date="2020" name="Cell">
        <title>Large-Scale Comparative Analyses of Tick Genomes Elucidate Their Genetic Diversity and Vector Capacities.</title>
        <authorList>
            <consortium name="Tick Genome and Microbiome Consortium (TIGMIC)"/>
            <person name="Jia N."/>
            <person name="Wang J."/>
            <person name="Shi W."/>
            <person name="Du L."/>
            <person name="Sun Y."/>
            <person name="Zhan W."/>
            <person name="Jiang J.F."/>
            <person name="Wang Q."/>
            <person name="Zhang B."/>
            <person name="Ji P."/>
            <person name="Bell-Sakyi L."/>
            <person name="Cui X.M."/>
            <person name="Yuan T.T."/>
            <person name="Jiang B.G."/>
            <person name="Yang W.F."/>
            <person name="Lam T.T."/>
            <person name="Chang Q.C."/>
            <person name="Ding S.J."/>
            <person name="Wang X.J."/>
            <person name="Zhu J.G."/>
            <person name="Ruan X.D."/>
            <person name="Zhao L."/>
            <person name="Wei J.T."/>
            <person name="Ye R.Z."/>
            <person name="Que T.C."/>
            <person name="Du C.H."/>
            <person name="Zhou Y.H."/>
            <person name="Cheng J.X."/>
            <person name="Dai P.F."/>
            <person name="Guo W.B."/>
            <person name="Han X.H."/>
            <person name="Huang E.J."/>
            <person name="Li L.F."/>
            <person name="Wei W."/>
            <person name="Gao Y.C."/>
            <person name="Liu J.Z."/>
            <person name="Shao H.Z."/>
            <person name="Wang X."/>
            <person name="Wang C.C."/>
            <person name="Yang T.C."/>
            <person name="Huo Q.B."/>
            <person name="Li W."/>
            <person name="Chen H.Y."/>
            <person name="Chen S.E."/>
            <person name="Zhou L.G."/>
            <person name="Ni X.B."/>
            <person name="Tian J.H."/>
            <person name="Sheng Y."/>
            <person name="Liu T."/>
            <person name="Pan Y.S."/>
            <person name="Xia L.Y."/>
            <person name="Li J."/>
            <person name="Zhao F."/>
            <person name="Cao W.C."/>
        </authorList>
    </citation>
    <scope>NUCLEOTIDE SEQUENCE</scope>
    <source>
        <strain evidence="3">Rmic-2018</strain>
    </source>
</reference>